<feature type="modified residue" description="4-aspartylphosphate" evidence="1">
    <location>
        <position position="55"/>
    </location>
</feature>
<dbReference type="GO" id="GO:0003677">
    <property type="term" value="F:DNA binding"/>
    <property type="evidence" value="ECO:0007669"/>
    <property type="project" value="InterPro"/>
</dbReference>
<evidence type="ECO:0000256" key="1">
    <source>
        <dbReference type="PROSITE-ProRule" id="PRU00169"/>
    </source>
</evidence>
<name>S2DUZ4_INDAL</name>
<evidence type="ECO:0000313" key="4">
    <source>
        <dbReference type="EMBL" id="EOZ95921.1"/>
    </source>
</evidence>
<gene>
    <name evidence="4" type="ORF">A33Q_2514</name>
</gene>
<dbReference type="PANTHER" id="PTHR37299">
    <property type="entry name" value="TRANSCRIPTIONAL REGULATOR-RELATED"/>
    <property type="match status" value="1"/>
</dbReference>
<dbReference type="PROSITE" id="PS50930">
    <property type="entry name" value="HTH_LYTTR"/>
    <property type="match status" value="1"/>
</dbReference>
<dbReference type="PANTHER" id="PTHR37299:SF1">
    <property type="entry name" value="STAGE 0 SPORULATION PROTEIN A HOMOLOG"/>
    <property type="match status" value="1"/>
</dbReference>
<dbReference type="SUPFAM" id="SSF52172">
    <property type="entry name" value="CheY-like"/>
    <property type="match status" value="1"/>
</dbReference>
<proteinExistence type="predicted"/>
<evidence type="ECO:0000259" key="3">
    <source>
        <dbReference type="PROSITE" id="PS50930"/>
    </source>
</evidence>
<dbReference type="EMBL" id="ALWO02000036">
    <property type="protein sequence ID" value="EOZ95921.1"/>
    <property type="molecule type" value="Genomic_DNA"/>
</dbReference>
<dbReference type="RefSeq" id="WP_009034940.1">
    <property type="nucleotide sequence ID" value="NZ_ALWO02000036.1"/>
</dbReference>
<dbReference type="InterPro" id="IPR007492">
    <property type="entry name" value="LytTR_DNA-bd_dom"/>
</dbReference>
<dbReference type="InterPro" id="IPR046947">
    <property type="entry name" value="LytR-like"/>
</dbReference>
<evidence type="ECO:0000313" key="5">
    <source>
        <dbReference type="Proteomes" id="UP000006073"/>
    </source>
</evidence>
<dbReference type="Pfam" id="PF04397">
    <property type="entry name" value="LytTR"/>
    <property type="match status" value="1"/>
</dbReference>
<dbReference type="Gene3D" id="2.40.50.1020">
    <property type="entry name" value="LytTr DNA-binding domain"/>
    <property type="match status" value="1"/>
</dbReference>
<dbReference type="AlphaFoldDB" id="S2DUZ4"/>
<evidence type="ECO:0000259" key="2">
    <source>
        <dbReference type="PROSITE" id="PS50110"/>
    </source>
</evidence>
<protein>
    <submittedName>
        <fullName evidence="4">Two-component system response regulator</fullName>
    </submittedName>
</protein>
<dbReference type="SMART" id="SM00850">
    <property type="entry name" value="LytTR"/>
    <property type="match status" value="1"/>
</dbReference>
<dbReference type="InterPro" id="IPR001789">
    <property type="entry name" value="Sig_transdc_resp-reg_receiver"/>
</dbReference>
<dbReference type="Gene3D" id="3.40.50.2300">
    <property type="match status" value="1"/>
</dbReference>
<reference evidence="4 5" key="1">
    <citation type="journal article" date="2013" name="Genome Announc.">
        <title>Draft Genome Sequence of Indibacter alkaliphilus Strain LW1T, Isolated from Lonar Lake, a Haloalkaline Lake in the Buldana District of Maharashtra, India.</title>
        <authorList>
            <person name="Singh A."/>
            <person name="Kumar Jangir P."/>
            <person name="Sharma R."/>
            <person name="Singh A."/>
            <person name="Kumar Pinnaka A."/>
            <person name="Shivaji S."/>
        </authorList>
    </citation>
    <scope>NUCLEOTIDE SEQUENCE [LARGE SCALE GENOMIC DNA]</scope>
    <source>
        <strain evidence="5">CCUG 57479 / KCTC 22604 / LW1</strain>
    </source>
</reference>
<feature type="domain" description="Response regulatory" evidence="2">
    <location>
        <begin position="4"/>
        <end position="116"/>
    </location>
</feature>
<dbReference type="Proteomes" id="UP000006073">
    <property type="component" value="Unassembled WGS sequence"/>
</dbReference>
<accession>S2DUZ4</accession>
<comment type="caution">
    <text evidence="4">The sequence shown here is derived from an EMBL/GenBank/DDBJ whole genome shotgun (WGS) entry which is preliminary data.</text>
</comment>
<feature type="domain" description="HTH LytTR-type" evidence="3">
    <location>
        <begin position="138"/>
        <end position="201"/>
    </location>
</feature>
<keyword evidence="5" id="KW-1185">Reference proteome</keyword>
<dbReference type="STRING" id="1189612.A33Q_2514"/>
<dbReference type="GO" id="GO:0000156">
    <property type="term" value="F:phosphorelay response regulator activity"/>
    <property type="evidence" value="ECO:0007669"/>
    <property type="project" value="InterPro"/>
</dbReference>
<organism evidence="4 5">
    <name type="scientific">Indibacter alkaliphilus (strain CCUG 57479 / KCTC 22604 / LW1)</name>
    <dbReference type="NCBI Taxonomy" id="1189612"/>
    <lineage>
        <taxon>Bacteria</taxon>
        <taxon>Pseudomonadati</taxon>
        <taxon>Bacteroidota</taxon>
        <taxon>Cytophagia</taxon>
        <taxon>Cytophagales</taxon>
        <taxon>Cyclobacteriaceae</taxon>
    </lineage>
</organism>
<dbReference type="SMART" id="SM00448">
    <property type="entry name" value="REC"/>
    <property type="match status" value="1"/>
</dbReference>
<dbReference type="Pfam" id="PF00072">
    <property type="entry name" value="Response_reg"/>
    <property type="match status" value="1"/>
</dbReference>
<dbReference type="InterPro" id="IPR011006">
    <property type="entry name" value="CheY-like_superfamily"/>
</dbReference>
<keyword evidence="1" id="KW-0597">Phosphoprotein</keyword>
<sequence>MLINAIAIDDELPAIGIIKSYVDKVPFIRLVESFTDSKEGLEYIYSHQPDLVFLDINMPGMKGTELAKIIQPFGKSFIFTTAYSEFALQGYELQALDYLLKPFSFERFLTSLNRAYQEIVRKKGEETSVFFKDSYDWIRVNLSELKYVKSDGNLLFIHTKTGSLSTRMTMQELIAILPLDTFMRIHKSWLVNLNAIEKLEKHQVWIEGDAVPLANNYREMVEKRLLKKP</sequence>
<dbReference type="PROSITE" id="PS50110">
    <property type="entry name" value="RESPONSE_REGULATORY"/>
    <property type="match status" value="1"/>
</dbReference>
<dbReference type="eggNOG" id="COG3279">
    <property type="taxonomic scope" value="Bacteria"/>
</dbReference>